<evidence type="ECO:0000256" key="1">
    <source>
        <dbReference type="ARBA" id="ARBA00023125"/>
    </source>
</evidence>
<dbReference type="Gene3D" id="1.10.443.10">
    <property type="entry name" value="Intergrase catalytic core"/>
    <property type="match status" value="1"/>
</dbReference>
<dbReference type="SUPFAM" id="SSF47823">
    <property type="entry name" value="lambda integrase-like, N-terminal domain"/>
    <property type="match status" value="1"/>
</dbReference>
<keyword evidence="6" id="KW-1185">Reference proteome</keyword>
<evidence type="ECO:0000256" key="2">
    <source>
        <dbReference type="ARBA" id="ARBA00023172"/>
    </source>
</evidence>
<proteinExistence type="predicted"/>
<dbReference type="InterPro" id="IPR011010">
    <property type="entry name" value="DNA_brk_join_enz"/>
</dbReference>
<dbReference type="GO" id="GO:0003677">
    <property type="term" value="F:DNA binding"/>
    <property type="evidence" value="ECO:0007669"/>
    <property type="project" value="UniProtKB-KW"/>
</dbReference>
<dbReference type="PROSITE" id="PS51898">
    <property type="entry name" value="TYR_RECOMBINASE"/>
    <property type="match status" value="1"/>
</dbReference>
<gene>
    <name evidence="5" type="ORF">FN976_01720</name>
</gene>
<evidence type="ECO:0000313" key="6">
    <source>
        <dbReference type="Proteomes" id="UP000318199"/>
    </source>
</evidence>
<dbReference type="Gene3D" id="1.10.150.130">
    <property type="match status" value="1"/>
</dbReference>
<dbReference type="EMBL" id="VOBQ01000002">
    <property type="protein sequence ID" value="TWO72982.1"/>
    <property type="molecule type" value="Genomic_DNA"/>
</dbReference>
<accession>A0A562ZWI7</accession>
<dbReference type="PANTHER" id="PTHR34605:SF3">
    <property type="entry name" value="P CELL-TYPE AGGLUTINATION PROTEIN MAP4-LIKE-RELATED"/>
    <property type="match status" value="1"/>
</dbReference>
<keyword evidence="1" id="KW-0238">DNA-binding</keyword>
<dbReference type="PANTHER" id="PTHR34605">
    <property type="entry name" value="PHAGE_INTEGRASE DOMAIN-CONTAINING PROTEIN"/>
    <property type="match status" value="1"/>
</dbReference>
<dbReference type="InterPro" id="IPR010998">
    <property type="entry name" value="Integrase_recombinase_N"/>
</dbReference>
<dbReference type="Pfam" id="PF00589">
    <property type="entry name" value="Phage_integrase"/>
    <property type="match status" value="1"/>
</dbReference>
<feature type="domain" description="Tyr recombinase" evidence="4">
    <location>
        <begin position="111"/>
        <end position="309"/>
    </location>
</feature>
<comment type="caution">
    <text evidence="5">The sequence shown here is derived from an EMBL/GenBank/DDBJ whole genome shotgun (WGS) entry which is preliminary data.</text>
</comment>
<dbReference type="RefSeq" id="WP_145890347.1">
    <property type="nucleotide sequence ID" value="NZ_VOBQ01000002.1"/>
</dbReference>
<keyword evidence="2" id="KW-0233">DNA recombination</keyword>
<evidence type="ECO:0000313" key="5">
    <source>
        <dbReference type="EMBL" id="TWO72982.1"/>
    </source>
</evidence>
<evidence type="ECO:0000256" key="3">
    <source>
        <dbReference type="SAM" id="MobiDB-lite"/>
    </source>
</evidence>
<dbReference type="GO" id="GO:0006310">
    <property type="term" value="P:DNA recombination"/>
    <property type="evidence" value="ECO:0007669"/>
    <property type="project" value="UniProtKB-KW"/>
</dbReference>
<dbReference type="InterPro" id="IPR002104">
    <property type="entry name" value="Integrase_catalytic"/>
</dbReference>
<dbReference type="AlphaFoldDB" id="A0A562ZWI7"/>
<dbReference type="GO" id="GO:0015074">
    <property type="term" value="P:DNA integration"/>
    <property type="evidence" value="ECO:0007669"/>
    <property type="project" value="InterPro"/>
</dbReference>
<dbReference type="Proteomes" id="UP000318199">
    <property type="component" value="Unassembled WGS sequence"/>
</dbReference>
<name>A0A562ZWI7_9BURK</name>
<dbReference type="CDD" id="cd00799">
    <property type="entry name" value="INT_Cre_C"/>
    <property type="match status" value="1"/>
</dbReference>
<dbReference type="InterPro" id="IPR013762">
    <property type="entry name" value="Integrase-like_cat_sf"/>
</dbReference>
<organism evidence="5 6">
    <name type="scientific">Caenimonas sedimenti</name>
    <dbReference type="NCBI Taxonomy" id="2596921"/>
    <lineage>
        <taxon>Bacteria</taxon>
        <taxon>Pseudomonadati</taxon>
        <taxon>Pseudomonadota</taxon>
        <taxon>Betaproteobacteria</taxon>
        <taxon>Burkholderiales</taxon>
        <taxon>Comamonadaceae</taxon>
        <taxon>Caenimonas</taxon>
    </lineage>
</organism>
<evidence type="ECO:0000259" key="4">
    <source>
        <dbReference type="PROSITE" id="PS51898"/>
    </source>
</evidence>
<dbReference type="OrthoDB" id="8630841at2"/>
<feature type="compositionally biased region" description="Basic and acidic residues" evidence="3">
    <location>
        <begin position="7"/>
        <end position="18"/>
    </location>
</feature>
<dbReference type="SUPFAM" id="SSF56349">
    <property type="entry name" value="DNA breaking-rejoining enzymes"/>
    <property type="match status" value="1"/>
</dbReference>
<sequence length="309" mass="34184">MKSGKSRTAEKANSEKLKALQHAARSAATHRSYGQAVEHFRKAGHDIPASAKEVATYLADHAGRLAVSTLQHRLIAVHRAHLDAGLKSPAMDPLVKRTMQGIRRTYGVAQRRVKALVKDDLLEVLALVDKQNPMKAARDRALLLVGFAGAFRRSELVSLRIEEVTYFENGMELLLRRSKTDQEGASRTVFVPKARGERCPVKALLQWLELYGAEAGPLFPSINRHDKVVRASLSPQSVALLLKEAVRRAKGQRAADDFSAHSLRAGFVTSAAEAGLQPYQIRDVTGHRSDVTLAKYIRPVQRRRIPSLL</sequence>
<feature type="region of interest" description="Disordered" evidence="3">
    <location>
        <begin position="1"/>
        <end position="33"/>
    </location>
</feature>
<protein>
    <submittedName>
        <fullName evidence="5">Site-specific integrase</fullName>
    </submittedName>
</protein>
<reference evidence="5 6" key="1">
    <citation type="submission" date="2019-07" db="EMBL/GenBank/DDBJ databases">
        <title>Caenimonas sedimenti sp. nov., isolated from activated sludge.</title>
        <authorList>
            <person name="Xu J."/>
        </authorList>
    </citation>
    <scope>NUCLEOTIDE SEQUENCE [LARGE SCALE GENOMIC DNA]</scope>
    <source>
        <strain evidence="5 6">HX-9-20</strain>
    </source>
</reference>
<dbReference type="InterPro" id="IPR052925">
    <property type="entry name" value="Phage_Integrase-like_Recomb"/>
</dbReference>